<comment type="caution">
    <text evidence="11">The sequence shown here is derived from an EMBL/GenBank/DDBJ whole genome shotgun (WGS) entry which is preliminary data.</text>
</comment>
<evidence type="ECO:0000256" key="3">
    <source>
        <dbReference type="ARBA" id="ARBA00022679"/>
    </source>
</evidence>
<evidence type="ECO:0000313" key="12">
    <source>
        <dbReference type="Proteomes" id="UP000678393"/>
    </source>
</evidence>
<feature type="non-terminal residue" evidence="11">
    <location>
        <position position="1"/>
    </location>
</feature>
<feature type="compositionally biased region" description="Pro residues" evidence="10">
    <location>
        <begin position="100"/>
        <end position="114"/>
    </location>
</feature>
<evidence type="ECO:0000313" key="11">
    <source>
        <dbReference type="EMBL" id="CAG5121044.1"/>
    </source>
</evidence>
<keyword evidence="9" id="KW-0735">Signal-anchor</keyword>
<keyword evidence="12" id="KW-1185">Reference proteome</keyword>
<feature type="region of interest" description="Disordered" evidence="10">
    <location>
        <begin position="73"/>
        <end position="119"/>
    </location>
</feature>
<dbReference type="OrthoDB" id="6380564at2759"/>
<dbReference type="PANTHER" id="PTHR12137">
    <property type="entry name" value="CARBOHYDRATE SULFOTRANSFERASE"/>
    <property type="match status" value="1"/>
</dbReference>
<proteinExistence type="inferred from homology"/>
<keyword evidence="5" id="KW-1133">Transmembrane helix</keyword>
<evidence type="ECO:0000256" key="1">
    <source>
        <dbReference type="ARBA" id="ARBA00004323"/>
    </source>
</evidence>
<feature type="region of interest" description="Disordered" evidence="10">
    <location>
        <begin position="10"/>
        <end position="45"/>
    </location>
</feature>
<evidence type="ECO:0000256" key="6">
    <source>
        <dbReference type="ARBA" id="ARBA00023034"/>
    </source>
</evidence>
<keyword evidence="3 9" id="KW-0808">Transferase</keyword>
<dbReference type="Pfam" id="PF03567">
    <property type="entry name" value="Sulfotransfer_2"/>
    <property type="match status" value="1"/>
</dbReference>
<comment type="similarity">
    <text evidence="2 9">Belongs to the sulfotransferase 2 family.</text>
</comment>
<dbReference type="GO" id="GO:0016051">
    <property type="term" value="P:carbohydrate biosynthetic process"/>
    <property type="evidence" value="ECO:0007669"/>
    <property type="project" value="InterPro"/>
</dbReference>
<dbReference type="EMBL" id="CAJHNH020001013">
    <property type="protein sequence ID" value="CAG5121044.1"/>
    <property type="molecule type" value="Genomic_DNA"/>
</dbReference>
<organism evidence="11 12">
    <name type="scientific">Candidula unifasciata</name>
    <dbReference type="NCBI Taxonomy" id="100452"/>
    <lineage>
        <taxon>Eukaryota</taxon>
        <taxon>Metazoa</taxon>
        <taxon>Spiralia</taxon>
        <taxon>Lophotrochozoa</taxon>
        <taxon>Mollusca</taxon>
        <taxon>Gastropoda</taxon>
        <taxon>Heterobranchia</taxon>
        <taxon>Euthyneura</taxon>
        <taxon>Panpulmonata</taxon>
        <taxon>Eupulmonata</taxon>
        <taxon>Stylommatophora</taxon>
        <taxon>Helicina</taxon>
        <taxon>Helicoidea</taxon>
        <taxon>Geomitridae</taxon>
        <taxon>Candidula</taxon>
    </lineage>
</organism>
<evidence type="ECO:0000256" key="5">
    <source>
        <dbReference type="ARBA" id="ARBA00022989"/>
    </source>
</evidence>
<gene>
    <name evidence="11" type="ORF">CUNI_LOCUS6602</name>
</gene>
<comment type="subcellular location">
    <subcellularLocation>
        <location evidence="1 9">Golgi apparatus membrane</location>
        <topology evidence="1 9">Single-pass type II membrane protein</topology>
    </subcellularLocation>
</comment>
<evidence type="ECO:0000256" key="8">
    <source>
        <dbReference type="ARBA" id="ARBA00023180"/>
    </source>
</evidence>
<dbReference type="EC" id="2.8.2.-" evidence="9"/>
<evidence type="ECO:0000256" key="10">
    <source>
        <dbReference type="SAM" id="MobiDB-lite"/>
    </source>
</evidence>
<keyword evidence="8 9" id="KW-0325">Glycoprotein</keyword>
<evidence type="ECO:0000256" key="2">
    <source>
        <dbReference type="ARBA" id="ARBA00006339"/>
    </source>
</evidence>
<feature type="compositionally biased region" description="Low complexity" evidence="10">
    <location>
        <begin position="29"/>
        <end position="45"/>
    </location>
</feature>
<dbReference type="PANTHER" id="PTHR12137:SF54">
    <property type="entry name" value="CARBOHYDRATE SULFOTRANSFERASE"/>
    <property type="match status" value="1"/>
</dbReference>
<dbReference type="Proteomes" id="UP000678393">
    <property type="component" value="Unassembled WGS sequence"/>
</dbReference>
<evidence type="ECO:0000256" key="4">
    <source>
        <dbReference type="ARBA" id="ARBA00022692"/>
    </source>
</evidence>
<dbReference type="GO" id="GO:0000139">
    <property type="term" value="C:Golgi membrane"/>
    <property type="evidence" value="ECO:0007669"/>
    <property type="project" value="UniProtKB-SubCell"/>
</dbReference>
<dbReference type="InterPro" id="IPR005331">
    <property type="entry name" value="Sulfotransferase"/>
</dbReference>
<name>A0A8S3YVT1_9EUPU</name>
<dbReference type="AlphaFoldDB" id="A0A8S3YVT1"/>
<dbReference type="GO" id="GO:0008146">
    <property type="term" value="F:sulfotransferase activity"/>
    <property type="evidence" value="ECO:0007669"/>
    <property type="project" value="InterPro"/>
</dbReference>
<evidence type="ECO:0000256" key="7">
    <source>
        <dbReference type="ARBA" id="ARBA00023136"/>
    </source>
</evidence>
<evidence type="ECO:0000256" key="9">
    <source>
        <dbReference type="RuleBase" id="RU364020"/>
    </source>
</evidence>
<keyword evidence="7" id="KW-0472">Membrane</keyword>
<keyword evidence="9" id="KW-0119">Carbohydrate metabolism</keyword>
<accession>A0A8S3YVT1</accession>
<sequence>MPIMVEELKMQVPTFENSNSDDAGPPSNEPAAAIPIVPAEPPNNANLISLVANPAETVNAAPVGNLLTQEAVNPPAAASGNNSIPLPPKPQLPLANPLGQPNPPPPPAHPPSTKPLPDFDKVTAEMTNRLNHTKTQCDKFKVPYTIDSEVYQLPQYNISYCKIPKAGCTYWEQVISFLNKPTHELSYLGINMPFQISKFDIRYTSHFNLPRRDFKKEADVAEIMKSTRVMFVRHPLERLWSCYLEKFFLIDFWTTIGVSMKTTGADVKCPKSITFREFIDFTLPLFNENWAPMTELCNPCQFQPHIIGRVETLRDDSFYTLKK</sequence>
<protein>
    <recommendedName>
        <fullName evidence="9">Carbohydrate sulfotransferase</fullName>
        <ecNumber evidence="9">2.8.2.-</ecNumber>
    </recommendedName>
</protein>
<dbReference type="InterPro" id="IPR018011">
    <property type="entry name" value="Carb_sulfotrans_8-10"/>
</dbReference>
<keyword evidence="4" id="KW-0812">Transmembrane</keyword>
<keyword evidence="6 9" id="KW-0333">Golgi apparatus</keyword>
<reference evidence="11" key="1">
    <citation type="submission" date="2021-04" db="EMBL/GenBank/DDBJ databases">
        <authorList>
            <consortium name="Molecular Ecology Group"/>
        </authorList>
    </citation>
    <scope>NUCLEOTIDE SEQUENCE</scope>
</reference>